<keyword evidence="7 14" id="KW-0732">Signal</keyword>
<dbReference type="InterPro" id="IPR015956">
    <property type="entry name" value="Peniciliin-bd_prot_C_sf"/>
</dbReference>
<evidence type="ECO:0000256" key="2">
    <source>
        <dbReference type="ARBA" id="ARBA00004752"/>
    </source>
</evidence>
<dbReference type="PANTHER" id="PTHR21581:SF11">
    <property type="entry name" value="D-ALANYL-D-ALANINE CARBOXYPEPTIDASE DACA"/>
    <property type="match status" value="1"/>
</dbReference>
<dbReference type="PRINTS" id="PR00725">
    <property type="entry name" value="DADACBPTASE1"/>
</dbReference>
<comment type="caution">
    <text evidence="16">The sequence shown here is derived from an EMBL/GenBank/DDBJ whole genome shotgun (WGS) entry which is preliminary data.</text>
</comment>
<evidence type="ECO:0000256" key="13">
    <source>
        <dbReference type="RuleBase" id="RU004016"/>
    </source>
</evidence>
<dbReference type="GO" id="GO:0004180">
    <property type="term" value="F:carboxypeptidase activity"/>
    <property type="evidence" value="ECO:0007669"/>
    <property type="project" value="UniProtKB-KW"/>
</dbReference>
<evidence type="ECO:0000256" key="4">
    <source>
        <dbReference type="ARBA" id="ARBA00012448"/>
    </source>
</evidence>
<evidence type="ECO:0000256" key="12">
    <source>
        <dbReference type="ARBA" id="ARBA00034000"/>
    </source>
</evidence>
<evidence type="ECO:0000256" key="11">
    <source>
        <dbReference type="ARBA" id="ARBA00023316"/>
    </source>
</evidence>
<dbReference type="SUPFAM" id="SSF69189">
    <property type="entry name" value="Penicillin-binding protein associated domain"/>
    <property type="match status" value="1"/>
</dbReference>
<dbReference type="EC" id="3.4.16.4" evidence="4"/>
<evidence type="ECO:0000256" key="7">
    <source>
        <dbReference type="ARBA" id="ARBA00022729"/>
    </source>
</evidence>
<dbReference type="SMART" id="SM00936">
    <property type="entry name" value="PBP5_C"/>
    <property type="match status" value="1"/>
</dbReference>
<dbReference type="Proteomes" id="UP001418796">
    <property type="component" value="Unassembled WGS sequence"/>
</dbReference>
<feature type="domain" description="Peptidase S11 D-Ala-D-Ala carboxypeptidase A C-terminal" evidence="15">
    <location>
        <begin position="305"/>
        <end position="414"/>
    </location>
</feature>
<dbReference type="EMBL" id="JBCITK010000001">
    <property type="protein sequence ID" value="MEN0641584.1"/>
    <property type="molecule type" value="Genomic_DNA"/>
</dbReference>
<comment type="catalytic activity">
    <reaction evidence="12">
        <text>Preferential cleavage: (Ac)2-L-Lys-D-Ala-|-D-Ala. Also transpeptidation of peptidyl-alanyl moieties that are N-acyl substituents of D-alanine.</text>
        <dbReference type="EC" id="3.4.16.4"/>
    </reaction>
</comment>
<evidence type="ECO:0000256" key="8">
    <source>
        <dbReference type="ARBA" id="ARBA00022801"/>
    </source>
</evidence>
<keyword evidence="8 16" id="KW-0378">Hydrolase</keyword>
<evidence type="ECO:0000256" key="3">
    <source>
        <dbReference type="ARBA" id="ARBA00007164"/>
    </source>
</evidence>
<dbReference type="InterPro" id="IPR018044">
    <property type="entry name" value="Peptidase_S11"/>
</dbReference>
<accession>A0ABU9VCF7</accession>
<evidence type="ECO:0000256" key="10">
    <source>
        <dbReference type="ARBA" id="ARBA00022984"/>
    </source>
</evidence>
<evidence type="ECO:0000313" key="16">
    <source>
        <dbReference type="EMBL" id="MEN0641584.1"/>
    </source>
</evidence>
<comment type="function">
    <text evidence="1">Removes C-terminal D-alanyl residues from sugar-peptide cell wall precursors.</text>
</comment>
<dbReference type="InterPro" id="IPR012907">
    <property type="entry name" value="Peptidase_S11_C"/>
</dbReference>
<evidence type="ECO:0000256" key="9">
    <source>
        <dbReference type="ARBA" id="ARBA00022960"/>
    </source>
</evidence>
<evidence type="ECO:0000256" key="14">
    <source>
        <dbReference type="SAM" id="SignalP"/>
    </source>
</evidence>
<evidence type="ECO:0000313" key="17">
    <source>
        <dbReference type="Proteomes" id="UP001418796"/>
    </source>
</evidence>
<reference evidence="16 17" key="1">
    <citation type="submission" date="2024-03" db="EMBL/GenBank/DDBJ databases">
        <title>Bacilli Hybrid Assemblies.</title>
        <authorList>
            <person name="Kovac J."/>
        </authorList>
    </citation>
    <scope>NUCLEOTIDE SEQUENCE [LARGE SCALE GENOMIC DNA]</scope>
    <source>
        <strain evidence="16 17">FSL R7-0666</strain>
    </source>
</reference>
<comment type="pathway">
    <text evidence="2">Cell wall biogenesis; peptidoglycan biosynthesis.</text>
</comment>
<sequence length="444" mass="48319">MSKPAKRKVILGMMAASLALTIGLNPQQADAAVDINASASILVDADSGKILFADNIDDQLPIASMTKMMSEYLILEAIDQGKISWDDEVSISDPVRTLSLQTELSNVPLRQDYSYTVKNLYQSMAIYSANASTIALAEHVAGSEADFVQMMNDKAGELGLESYNFVNSSGLNNSDLAGSHPEGTDANAENELSAKSVAQLAFHLINDYPEVLDTASIPELEFQAGEDETIQMQNWNWMIPGVNAGHEYEGADGLKTGFTSAAGNSFTGTALRDDMRLITVVMGAETRDDRFDETEKLLDYGFDNFHEAELLPEGYKPDGEDVIPVTGGKEKEVSISTSSALRSVIKNDEEELYVPEVSLASELLNEDGEFVAPLEEGQEVGQVQLTYEGEEDVEYLYDNQSSSTPLVADQAVEKASWFTMSMRGIGSFFSGIWTSVSDTVTGWF</sequence>
<dbReference type="InterPro" id="IPR001967">
    <property type="entry name" value="Peptidase_S11_N"/>
</dbReference>
<evidence type="ECO:0000259" key="15">
    <source>
        <dbReference type="SMART" id="SM00936"/>
    </source>
</evidence>
<evidence type="ECO:0000256" key="6">
    <source>
        <dbReference type="ARBA" id="ARBA00022670"/>
    </source>
</evidence>
<comment type="similarity">
    <text evidence="3 13">Belongs to the peptidase S11 family.</text>
</comment>
<dbReference type="Gene3D" id="2.60.410.10">
    <property type="entry name" value="D-Ala-D-Ala carboxypeptidase, C-terminal domain"/>
    <property type="match status" value="1"/>
</dbReference>
<dbReference type="RefSeq" id="WP_343128859.1">
    <property type="nucleotide sequence ID" value="NZ_JBCITK010000001.1"/>
</dbReference>
<dbReference type="SUPFAM" id="SSF56601">
    <property type="entry name" value="beta-lactamase/transpeptidase-like"/>
    <property type="match status" value="1"/>
</dbReference>
<dbReference type="Pfam" id="PF00768">
    <property type="entry name" value="Peptidase_S11"/>
    <property type="match status" value="1"/>
</dbReference>
<gene>
    <name evidence="16" type="ORF">MKY91_00070</name>
</gene>
<keyword evidence="17" id="KW-1185">Reference proteome</keyword>
<evidence type="ECO:0000256" key="1">
    <source>
        <dbReference type="ARBA" id="ARBA00003217"/>
    </source>
</evidence>
<name>A0ABU9VCF7_9BACI</name>
<keyword evidence="10" id="KW-0573">Peptidoglycan synthesis</keyword>
<protein>
    <recommendedName>
        <fullName evidence="4">serine-type D-Ala-D-Ala carboxypeptidase</fullName>
        <ecNumber evidence="4">3.4.16.4</ecNumber>
    </recommendedName>
</protein>
<dbReference type="Pfam" id="PF07943">
    <property type="entry name" value="PBP5_C"/>
    <property type="match status" value="1"/>
</dbReference>
<feature type="signal peptide" evidence="14">
    <location>
        <begin position="1"/>
        <end position="31"/>
    </location>
</feature>
<evidence type="ECO:0000256" key="5">
    <source>
        <dbReference type="ARBA" id="ARBA00022645"/>
    </source>
</evidence>
<dbReference type="InterPro" id="IPR012338">
    <property type="entry name" value="Beta-lactam/transpept-like"/>
</dbReference>
<keyword evidence="11" id="KW-0961">Cell wall biogenesis/degradation</keyword>
<feature type="chain" id="PRO_5046160087" description="serine-type D-Ala-D-Ala carboxypeptidase" evidence="14">
    <location>
        <begin position="32"/>
        <end position="444"/>
    </location>
</feature>
<organism evidence="16 17">
    <name type="scientific">Alkalicoccobacillus gibsonii</name>
    <dbReference type="NCBI Taxonomy" id="79881"/>
    <lineage>
        <taxon>Bacteria</taxon>
        <taxon>Bacillati</taxon>
        <taxon>Bacillota</taxon>
        <taxon>Bacilli</taxon>
        <taxon>Bacillales</taxon>
        <taxon>Bacillaceae</taxon>
        <taxon>Alkalicoccobacillus</taxon>
    </lineage>
</organism>
<dbReference type="InterPro" id="IPR037167">
    <property type="entry name" value="Peptidase_S11_C_sf"/>
</dbReference>
<dbReference type="PANTHER" id="PTHR21581">
    <property type="entry name" value="D-ALANYL-D-ALANINE CARBOXYPEPTIDASE"/>
    <property type="match status" value="1"/>
</dbReference>
<dbReference type="Gene3D" id="3.40.710.10">
    <property type="entry name" value="DD-peptidase/beta-lactamase superfamily"/>
    <property type="match status" value="1"/>
</dbReference>
<proteinExistence type="inferred from homology"/>
<keyword evidence="5 16" id="KW-0121">Carboxypeptidase</keyword>
<keyword evidence="6" id="KW-0645">Protease</keyword>
<keyword evidence="9" id="KW-0133">Cell shape</keyword>